<evidence type="ECO:0000256" key="3">
    <source>
        <dbReference type="ARBA" id="ARBA00023015"/>
    </source>
</evidence>
<feature type="domain" description="CCR4-NOT transcription complex subunit 1 CAF1-binding" evidence="11">
    <location>
        <begin position="909"/>
        <end position="1126"/>
    </location>
</feature>
<feature type="compositionally biased region" description="Polar residues" evidence="8">
    <location>
        <begin position="9"/>
        <end position="26"/>
    </location>
</feature>
<evidence type="ECO:0000256" key="8">
    <source>
        <dbReference type="SAM" id="MobiDB-lite"/>
    </source>
</evidence>
<feature type="domain" description="CCR4-Not complex component Not1 C-terminal" evidence="9">
    <location>
        <begin position="1812"/>
        <end position="2180"/>
    </location>
</feature>
<evidence type="ECO:0000259" key="10">
    <source>
        <dbReference type="Pfam" id="PF12842"/>
    </source>
</evidence>
<dbReference type="VEuPathDB" id="FungiDB:GMDG_00107"/>
<dbReference type="Proteomes" id="UP000077154">
    <property type="component" value="Unassembled WGS sequence"/>
</dbReference>
<comment type="function">
    <text evidence="6">Acts as a component of the CCR4-NOT core complex, which in the nucleus seems to be a general transcription factor, and in the cytoplasm the major mRNA deadenylase involved in mRNA turnover. The NOT protein subcomplex negatively regulates the basal and activated transcription of many genes. Preferentially affects TC-type TATA element-dependent transcription. Could directly or indirectly inhibit component(s) of the general transcription machinery.</text>
</comment>
<dbReference type="Pfam" id="PF12842">
    <property type="entry name" value="DUF3819"/>
    <property type="match status" value="1"/>
</dbReference>
<keyword evidence="2" id="KW-0678">Repressor</keyword>
<dbReference type="InterPro" id="IPR007196">
    <property type="entry name" value="CCR4-Not_Not1_C"/>
</dbReference>
<evidence type="ECO:0000313" key="14">
    <source>
        <dbReference type="EMBL" id="OAF62524.1"/>
    </source>
</evidence>
<dbReference type="FunFam" id="1.25.40.180:FF:000012">
    <property type="entry name" value="Ccr4-Not transcription complex subunit"/>
    <property type="match status" value="1"/>
</dbReference>
<evidence type="ECO:0000256" key="4">
    <source>
        <dbReference type="ARBA" id="ARBA00023163"/>
    </source>
</evidence>
<feature type="domain" description="CCR4-NOT transcription complex subunit 1 HEAT repeat" evidence="13">
    <location>
        <begin position="511"/>
        <end position="653"/>
    </location>
</feature>
<dbReference type="InterPro" id="IPR038535">
    <property type="entry name" value="CNOT1_TTP_bind_sf"/>
</dbReference>
<reference evidence="14" key="1">
    <citation type="submission" date="2016-03" db="EMBL/GenBank/DDBJ databases">
        <title>Updated assembly of Pseudogymnoascus destructans, the fungus causing white-nose syndrome of bats.</title>
        <authorList>
            <person name="Palmer J.M."/>
            <person name="Drees K.P."/>
            <person name="Foster J.T."/>
            <person name="Lindner D.L."/>
        </authorList>
    </citation>
    <scope>NUCLEOTIDE SEQUENCE [LARGE SCALE GENOMIC DNA]</scope>
    <source>
        <strain evidence="14">20631-21</strain>
    </source>
</reference>
<evidence type="ECO:0000259" key="13">
    <source>
        <dbReference type="Pfam" id="PF16418"/>
    </source>
</evidence>
<feature type="domain" description="CCR4-NOT transcription complex subunit 1 TTP binding" evidence="12">
    <location>
        <begin position="694"/>
        <end position="839"/>
    </location>
</feature>
<comment type="subcellular location">
    <subcellularLocation>
        <location evidence="1">Nucleus</location>
    </subcellularLocation>
</comment>
<dbReference type="GO" id="GO:0000289">
    <property type="term" value="P:nuclear-transcribed mRNA poly(A) tail shortening"/>
    <property type="evidence" value="ECO:0007669"/>
    <property type="project" value="UniProtKB-ARBA"/>
</dbReference>
<protein>
    <recommendedName>
        <fullName evidence="7">General negative regulator of transcription subunit 1</fullName>
    </recommendedName>
</protein>
<gene>
    <name evidence="14" type="ORF">VC83_00960</name>
</gene>
<dbReference type="GO" id="GO:0060090">
    <property type="term" value="F:molecular adaptor activity"/>
    <property type="evidence" value="ECO:0007669"/>
    <property type="project" value="TreeGrafter"/>
</dbReference>
<feature type="compositionally biased region" description="Low complexity" evidence="8">
    <location>
        <begin position="37"/>
        <end position="48"/>
    </location>
</feature>
<dbReference type="InterPro" id="IPR032193">
    <property type="entry name" value="CNOT1_TTP_bind"/>
</dbReference>
<dbReference type="GeneID" id="36284052"/>
<keyword evidence="3" id="KW-0805">Transcription regulation</keyword>
<dbReference type="Pfam" id="PF16417">
    <property type="entry name" value="CNOT1_TTP_bind"/>
    <property type="match status" value="1"/>
</dbReference>
<feature type="region of interest" description="Disordered" evidence="8">
    <location>
        <begin position="1"/>
        <end position="48"/>
    </location>
</feature>
<dbReference type="PANTHER" id="PTHR13162">
    <property type="entry name" value="CCR4-NOT TRANSCRIPTION COMPLEX"/>
    <property type="match status" value="1"/>
</dbReference>
<dbReference type="Gene3D" id="1.25.40.800">
    <property type="match status" value="1"/>
</dbReference>
<keyword evidence="4" id="KW-0804">Transcription</keyword>
<proteinExistence type="predicted"/>
<dbReference type="RefSeq" id="XP_024327796.1">
    <property type="nucleotide sequence ID" value="XM_024464646.1"/>
</dbReference>
<dbReference type="Pfam" id="PF16415">
    <property type="entry name" value="CNOT1_CAF1_bind"/>
    <property type="match status" value="1"/>
</dbReference>
<dbReference type="InterPro" id="IPR024557">
    <property type="entry name" value="CNOT1_dom_4"/>
</dbReference>
<dbReference type="GO" id="GO:0030015">
    <property type="term" value="C:CCR4-NOT core complex"/>
    <property type="evidence" value="ECO:0007669"/>
    <property type="project" value="InterPro"/>
</dbReference>
<evidence type="ECO:0000259" key="11">
    <source>
        <dbReference type="Pfam" id="PF16415"/>
    </source>
</evidence>
<dbReference type="InterPro" id="IPR032194">
    <property type="entry name" value="CNOT1_HEAT"/>
</dbReference>
<organism evidence="14">
    <name type="scientific">Pseudogymnoascus destructans</name>
    <dbReference type="NCBI Taxonomy" id="655981"/>
    <lineage>
        <taxon>Eukaryota</taxon>
        <taxon>Fungi</taxon>
        <taxon>Dikarya</taxon>
        <taxon>Ascomycota</taxon>
        <taxon>Pezizomycotina</taxon>
        <taxon>Leotiomycetes</taxon>
        <taxon>Thelebolales</taxon>
        <taxon>Thelebolaceae</taxon>
        <taxon>Pseudogymnoascus</taxon>
    </lineage>
</organism>
<dbReference type="CDD" id="cd20710">
    <property type="entry name" value="NOT1_connector"/>
    <property type="match status" value="1"/>
</dbReference>
<dbReference type="InterPro" id="IPR040398">
    <property type="entry name" value="Not1"/>
</dbReference>
<dbReference type="PANTHER" id="PTHR13162:SF8">
    <property type="entry name" value="CCR4-NOT TRANSCRIPTION COMPLEX SUBUNIT 1"/>
    <property type="match status" value="1"/>
</dbReference>
<evidence type="ECO:0000259" key="9">
    <source>
        <dbReference type="Pfam" id="PF04054"/>
    </source>
</evidence>
<sequence length="2185" mass="245501">MVPIHHRSGTYTPSPAQSIITASSHSPHGPHTGGLSAGPSPSTPTGSNSLTKIVVAQVYLLLSTIKEDKDRTKWEAQAEQLRKLIDDHGMEVFQKYFSRLVVGNAPQIFPGVNRSVANPGNYQILVNEVRKVSHDVDQAGKIAESIETANEDIFRDFDLSTFMEHFKLDALEKTILALAFKQCSRSDLKTKADAILSANFQSFLQTLSSPHDNLHGDMTASFVATIIDRFIQEHPPNFNDGAKADFTMAIRYRYSQPEQDTLPVEILAALYLMKPFFNHSPFILYIRRMGAAFTADEETCIKYIRSMGISRLDEEQVGMALLYTAISRTPRFSTPVLVKSLRKELPRSFNWQRAVAQFDQEGLRISSDQFFALYSALKPLADDHSSFDVQSLWGGRWQNSETQLSFINAYASLNPEQLDASTIPGLQPSFTLAEFAGAMSNVQERAASAVRHPLVSVLALEAVFHVALQSNIASDTPEAKRLFQEVVVPNLDVFVVSAFGVPKPWPELATDTLNSLFDRFLYKIDPNYDFVLFSVWNKDRNWLVGRLIETHGRTPLELPMILEHSIRHNWLYDLLILNGFGLDLAAWAHASGKLELDQWQQKHSQHPDELAQMLLNFLGIKAQHELQVQRTDQEQPTSVMLPVRTISALLNILTSILPRSLSTEQMALQRSCITAYPRLVNYGEGFDDIIDENGRERNSLPIEANEKMEEHYKRMYSEEIKVRAVVEALRDYKLSRNPSDQDVFACMIHGLFDEYSLYSTYPLEALKTTAVLFGGIIKAKLLPDLPLEVALGMILDAVKDNTPDQPMYKFGVEALKQTFERFGEWPGFCRHLLRIPGLQGTDVWARADEVCREQADLSRSGNANDLSADNSVNGGAIPNGNFDDMLSTDPSVAPFNALHVDQPAYNSIYEDPSDDTQEKVLFVLNNITERNLETKFKELKDVIEERHQQWFAGHLVEERAKMQPNYHQLYLDLVRLFGNKSLWSEVLRETYVSVIRMLNAEATMQSSTERAHLKNLGGWLGSLTLAQDKPIKHKNIAFKQLLLEAFDTQRLIVVIPFVCKVLLQGASSTIFQPPNPWLMDIIHLLIELYQHAELKLNLKFEIEVLCKGLNLDHKSIEPSTDIQTRLPAIDEPTEPISLDVVDRFDSLSMNGIAPGVGTGRFSPQDITSSIPDLGPLLVYPPANDLVNQPRLQDIVRTAITRAVHEIISPVVERSVTIAAISTAQMIHKDFAIEGDENRLRHAAIAMVKKTAGSLALVTSKEPLRASMNNYIREASMSMNQGLAEGTIIMCVNSNLDMACKQVENKAEERAVPEIEDMIESEIEARRRWRASRPTEPYVDPTLSRWAMTIPNPYKLLPGTPGGLNSEQMAIYDEFARQPRIAPLGISAHATSASDASRSIANDVLQDQYPSVGNLPTLAEPPVMPLLNSQPHTYGQPAASLTNGRSPAPPVDHRNLADRIQELLDELLRAASSSPEQHYSELPRHHTIVDIVDALGQIIIRNTQVSDEASRFTADHILQLLFRPATEGDLAIESLVHILDMLCQLHGGTARHVVMFIALQPDERLLSVPLVLSLINTDISLLDWQRVDIAASKALQQRKVSAIDFLSALTGRVLLVDRPVALFTDFARSFEALAQWLGEEPDLEAGKQLIQKLKSSGLMQTLTSDSDNKFQAHKDQMGYVFEEWVNLSNSASATDSITNNFIEQLHNKQIVTDQENTCLFLRICIDASVDRFDHHFQNNGLANDAYLPIDALAKLVVRLVKRSDERPGEVQRDKVAYFEAILSLILLVLNHHHVMRGEGFNQKVFFRLFSTMLHEFNVVAPQFSEADKNRFYQVFADAFLKLQPSRYPGFVFAWVGLISHRDFMPHMFRLQQQSGWEPLVKLLECLMLYLGELLKQLHISPVTKDIYHGAIKVLVVLHHDYPEFLSGNHVRLCAAIPPHCIQLHNMILTSGPSAFSKMPDPLQAGLKIDRVEDIREPPSVAFNTEAPLKEAGLLDLVDQALQSGPSEDAVAHIVHVIQRQKSHHTSAGYLPIHVDLGLIDAIVLHMGMQAIENAAQKGGPIFIQGSPDSALLTMLIHELSSETRYYFVNSMANHLRFPNAHTLYFSQSLLDVFGNDMNDQEESDIRQQITRVLLERLIGPWPQPWGLLITIFELIKNEKYMFFDLPFIKSAPEVAERFAALTQRNP</sequence>
<dbReference type="GO" id="GO:0017148">
    <property type="term" value="P:negative regulation of translation"/>
    <property type="evidence" value="ECO:0007669"/>
    <property type="project" value="InterPro"/>
</dbReference>
<dbReference type="OrthoDB" id="1933107at2759"/>
<evidence type="ECO:0000256" key="2">
    <source>
        <dbReference type="ARBA" id="ARBA00022491"/>
    </source>
</evidence>
<dbReference type="Pfam" id="PF16418">
    <property type="entry name" value="CNOT1_HEAT"/>
    <property type="match status" value="1"/>
</dbReference>
<dbReference type="Gene3D" id="1.25.40.180">
    <property type="match status" value="1"/>
</dbReference>
<dbReference type="GO" id="GO:0005634">
    <property type="term" value="C:nucleus"/>
    <property type="evidence" value="ECO:0007669"/>
    <property type="project" value="UniProtKB-SubCell"/>
</dbReference>
<dbReference type="Gene3D" id="1.25.40.840">
    <property type="entry name" value="CCR4-NOT transcription complex subunit 1 TTP binding domain"/>
    <property type="match status" value="1"/>
</dbReference>
<evidence type="ECO:0000256" key="7">
    <source>
        <dbReference type="ARBA" id="ARBA00074459"/>
    </source>
</evidence>
<evidence type="ECO:0000259" key="12">
    <source>
        <dbReference type="Pfam" id="PF16417"/>
    </source>
</evidence>
<evidence type="ECO:0000256" key="6">
    <source>
        <dbReference type="ARBA" id="ARBA00059181"/>
    </source>
</evidence>
<dbReference type="Pfam" id="PF04054">
    <property type="entry name" value="Not1"/>
    <property type="match status" value="1"/>
</dbReference>
<dbReference type="GO" id="GO:0000932">
    <property type="term" value="C:P-body"/>
    <property type="evidence" value="ECO:0007669"/>
    <property type="project" value="TreeGrafter"/>
</dbReference>
<dbReference type="eggNOG" id="KOG1831">
    <property type="taxonomic scope" value="Eukaryota"/>
</dbReference>
<dbReference type="InterPro" id="IPR032191">
    <property type="entry name" value="CNOT1_CAF1_bind"/>
</dbReference>
<evidence type="ECO:0000256" key="1">
    <source>
        <dbReference type="ARBA" id="ARBA00004123"/>
    </source>
</evidence>
<name>A0A177AMY0_9PEZI</name>
<dbReference type="Gene3D" id="1.25.40.790">
    <property type="match status" value="1"/>
</dbReference>
<evidence type="ECO:0000256" key="5">
    <source>
        <dbReference type="ARBA" id="ARBA00023242"/>
    </source>
</evidence>
<keyword evidence="5" id="KW-0539">Nucleus</keyword>
<accession>A0A177AMY0</accession>
<dbReference type="EMBL" id="KV441387">
    <property type="protein sequence ID" value="OAF62524.1"/>
    <property type="molecule type" value="Genomic_DNA"/>
</dbReference>
<feature type="domain" description="CCR4-NOT transcription complex subunit 1" evidence="10">
    <location>
        <begin position="1189"/>
        <end position="1329"/>
    </location>
</feature>